<evidence type="ECO:0000256" key="1">
    <source>
        <dbReference type="ARBA" id="ARBA00023242"/>
    </source>
</evidence>
<proteinExistence type="predicted"/>
<dbReference type="InterPro" id="IPR000949">
    <property type="entry name" value="ELM2_dom"/>
</dbReference>
<feature type="region of interest" description="Disordered" evidence="2">
    <location>
        <begin position="198"/>
        <end position="226"/>
    </location>
</feature>
<organism evidence="4 5">
    <name type="scientific">Triparma strigata</name>
    <dbReference type="NCBI Taxonomy" id="1606541"/>
    <lineage>
        <taxon>Eukaryota</taxon>
        <taxon>Sar</taxon>
        <taxon>Stramenopiles</taxon>
        <taxon>Ochrophyta</taxon>
        <taxon>Bolidophyceae</taxon>
        <taxon>Parmales</taxon>
        <taxon>Triparmaceae</taxon>
        <taxon>Triparma</taxon>
    </lineage>
</organism>
<dbReference type="PROSITE" id="PS51156">
    <property type="entry name" value="ELM2"/>
    <property type="match status" value="1"/>
</dbReference>
<comment type="caution">
    <text evidence="4">The sequence shown here is derived from an EMBL/GenBank/DDBJ whole genome shotgun (WGS) entry which is preliminary data.</text>
</comment>
<dbReference type="PANTHER" id="PTHR10865">
    <property type="entry name" value="METASTASIS-ASSOCIATED PROTEIN AND MESODERM INDUCTION EARLY RESPONSE PROTEIN"/>
    <property type="match status" value="1"/>
</dbReference>
<dbReference type="PANTHER" id="PTHR10865:SF28">
    <property type="entry name" value="ELM2 DOMAIN-CONTAINING PROTEIN"/>
    <property type="match status" value="1"/>
</dbReference>
<feature type="compositionally biased region" description="Acidic residues" evidence="2">
    <location>
        <begin position="371"/>
        <end position="383"/>
    </location>
</feature>
<dbReference type="InterPro" id="IPR040138">
    <property type="entry name" value="MIER/MTA"/>
</dbReference>
<keyword evidence="1" id="KW-0539">Nucleus</keyword>
<dbReference type="GO" id="GO:0000122">
    <property type="term" value="P:negative regulation of transcription by RNA polymerase II"/>
    <property type="evidence" value="ECO:0007669"/>
    <property type="project" value="TreeGrafter"/>
</dbReference>
<dbReference type="GO" id="GO:0003714">
    <property type="term" value="F:transcription corepressor activity"/>
    <property type="evidence" value="ECO:0007669"/>
    <property type="project" value="TreeGrafter"/>
</dbReference>
<dbReference type="OrthoDB" id="45238at2759"/>
<evidence type="ECO:0000313" key="4">
    <source>
        <dbReference type="EMBL" id="GMH83000.1"/>
    </source>
</evidence>
<accession>A0A9W7EM95</accession>
<dbReference type="Gene3D" id="1.10.10.60">
    <property type="entry name" value="Homeodomain-like"/>
    <property type="match status" value="1"/>
</dbReference>
<feature type="compositionally biased region" description="Low complexity" evidence="2">
    <location>
        <begin position="298"/>
        <end position="309"/>
    </location>
</feature>
<name>A0A9W7EM95_9STRA</name>
<evidence type="ECO:0000259" key="3">
    <source>
        <dbReference type="PROSITE" id="PS51156"/>
    </source>
</evidence>
<feature type="region of interest" description="Disordered" evidence="2">
    <location>
        <begin position="1"/>
        <end position="20"/>
    </location>
</feature>
<feature type="region of interest" description="Disordered" evidence="2">
    <location>
        <begin position="289"/>
        <end position="309"/>
    </location>
</feature>
<evidence type="ECO:0000313" key="5">
    <source>
        <dbReference type="Proteomes" id="UP001165085"/>
    </source>
</evidence>
<dbReference type="Proteomes" id="UP001165085">
    <property type="component" value="Unassembled WGS sequence"/>
</dbReference>
<protein>
    <recommendedName>
        <fullName evidence="3">ELM2 domain-containing protein</fullName>
    </recommendedName>
</protein>
<dbReference type="EMBL" id="BRXY01000277">
    <property type="protein sequence ID" value="GMH83000.1"/>
    <property type="molecule type" value="Genomic_DNA"/>
</dbReference>
<reference evidence="5" key="1">
    <citation type="journal article" date="2023" name="Commun. Biol.">
        <title>Genome analysis of Parmales, the sister group of diatoms, reveals the evolutionary specialization of diatoms from phago-mixotrophs to photoautotrophs.</title>
        <authorList>
            <person name="Ban H."/>
            <person name="Sato S."/>
            <person name="Yoshikawa S."/>
            <person name="Yamada K."/>
            <person name="Nakamura Y."/>
            <person name="Ichinomiya M."/>
            <person name="Sato N."/>
            <person name="Blanc-Mathieu R."/>
            <person name="Endo H."/>
            <person name="Kuwata A."/>
            <person name="Ogata H."/>
        </authorList>
    </citation>
    <scope>NUCLEOTIDE SEQUENCE [LARGE SCALE GENOMIC DNA]</scope>
    <source>
        <strain evidence="5">NIES 3701</strain>
    </source>
</reference>
<dbReference type="GO" id="GO:0042826">
    <property type="term" value="F:histone deacetylase binding"/>
    <property type="evidence" value="ECO:0007669"/>
    <property type="project" value="TreeGrafter"/>
</dbReference>
<evidence type="ECO:0000256" key="2">
    <source>
        <dbReference type="SAM" id="MobiDB-lite"/>
    </source>
</evidence>
<feature type="region of interest" description="Disordered" evidence="2">
    <location>
        <begin position="364"/>
        <end position="384"/>
    </location>
</feature>
<feature type="domain" description="ELM2" evidence="3">
    <location>
        <begin position="235"/>
        <end position="280"/>
    </location>
</feature>
<dbReference type="AlphaFoldDB" id="A0A9W7EM95"/>
<feature type="compositionally biased region" description="Low complexity" evidence="2">
    <location>
        <begin position="201"/>
        <end position="217"/>
    </location>
</feature>
<dbReference type="Pfam" id="PF01448">
    <property type="entry name" value="ELM2"/>
    <property type="match status" value="1"/>
</dbReference>
<dbReference type="SMART" id="SM01189">
    <property type="entry name" value="ELM2"/>
    <property type="match status" value="1"/>
</dbReference>
<dbReference type="GO" id="GO:0005654">
    <property type="term" value="C:nucleoplasm"/>
    <property type="evidence" value="ECO:0007669"/>
    <property type="project" value="TreeGrafter"/>
</dbReference>
<keyword evidence="5" id="KW-1185">Reference proteome</keyword>
<sequence>MSISSTSHSVSHSSSSTSYSLPTQTSVLLHHTEGTQKRTELLKQGSSVFVKNTAEYPYLAILESLHIKNPSKHVAKKTNSGILTDSECADITVTLRWYFTSRDLPDLGLSSGPTYPLPPSSLSDLKSTLLTSTNGIQNVAISTLKDVNPLTSIMRLAYASSSTGSEKRPDFKVTHSLKWSSTNTSVKDGGRLFTVKRLEDASSSDMDVEDSSSSSSSESEDEDEGVQNITQEHKGVINVGHSYQACIPPRVESYESVREEPKMVWDPKIDGKKVGNFLEKSYKAIESELGGFTPHPGSTSNLTSSTPSPSSLFVDNLDTGDLILPGDVGVILEVLCKAKGSVEEAVEVVRDRARNVKLSIDKTATQSTAENESDSDVEDEDKEESDKIALVWTSREKNLFDAGFKRHSGALRNISLGLSTKTNRDVIDFHYRFKIPSQYRKYISKKLNIQSAAPPEKAPMTIDVTPKNQTTNTPLQTSLKRKASASKFLSSIRQKLGPQTYSKVTNLLKGYASKSIKVEELKGRMNGVLGKEMGKEFGGFLPKKYRD</sequence>
<gene>
    <name evidence="4" type="ORF">TrST_g605</name>
</gene>